<evidence type="ECO:0000256" key="4">
    <source>
        <dbReference type="ARBA" id="ARBA00023125"/>
    </source>
</evidence>
<protein>
    <recommendedName>
        <fullName evidence="6">THAP-type domain-containing protein</fullName>
    </recommendedName>
</protein>
<evidence type="ECO:0000256" key="3">
    <source>
        <dbReference type="ARBA" id="ARBA00022833"/>
    </source>
</evidence>
<dbReference type="AlphaFoldDB" id="A0A6G0YUK9"/>
<evidence type="ECO:0000313" key="8">
    <source>
        <dbReference type="Proteomes" id="UP000478052"/>
    </source>
</evidence>
<keyword evidence="1" id="KW-0479">Metal-binding</keyword>
<evidence type="ECO:0000256" key="1">
    <source>
        <dbReference type="ARBA" id="ARBA00022723"/>
    </source>
</evidence>
<sequence length="95" mass="11296">MLLMVTLIPRYLLGQLIHFFRFPLTNELLTKKWVDALKRKKFKLSQSSRICSVDFAEQDFQLQPYAHRPLLKDNIIPSIFPAFPFYYQKINKSSC</sequence>
<dbReference type="SUPFAM" id="SSF57716">
    <property type="entry name" value="Glucocorticoid receptor-like (DNA-binding domain)"/>
    <property type="match status" value="1"/>
</dbReference>
<dbReference type="PROSITE" id="PS50950">
    <property type="entry name" value="ZF_THAP"/>
    <property type="match status" value="1"/>
</dbReference>
<accession>A0A6G0YUK9</accession>
<dbReference type="EMBL" id="VUJU01002381">
    <property type="protein sequence ID" value="KAF0761476.1"/>
    <property type="molecule type" value="Genomic_DNA"/>
</dbReference>
<keyword evidence="8" id="KW-1185">Reference proteome</keyword>
<proteinExistence type="predicted"/>
<dbReference type="InterPro" id="IPR006612">
    <property type="entry name" value="THAP_Znf"/>
</dbReference>
<evidence type="ECO:0000313" key="7">
    <source>
        <dbReference type="EMBL" id="KAF0761476.1"/>
    </source>
</evidence>
<reference evidence="7 8" key="1">
    <citation type="submission" date="2019-08" db="EMBL/GenBank/DDBJ databases">
        <title>Whole genome of Aphis craccivora.</title>
        <authorList>
            <person name="Voronova N.V."/>
            <person name="Shulinski R.S."/>
            <person name="Bandarenka Y.V."/>
            <person name="Zhorov D.G."/>
            <person name="Warner D."/>
        </authorList>
    </citation>
    <scope>NUCLEOTIDE SEQUENCE [LARGE SCALE GENOMIC DNA]</scope>
    <source>
        <strain evidence="7">180601</strain>
        <tissue evidence="7">Whole Body</tissue>
    </source>
</reference>
<dbReference type="PANTHER" id="PTHR46927:SF3">
    <property type="entry name" value="THAP-TYPE DOMAIN-CONTAINING PROTEIN"/>
    <property type="match status" value="1"/>
</dbReference>
<gene>
    <name evidence="7" type="ORF">FWK35_00012329</name>
</gene>
<evidence type="ECO:0000256" key="2">
    <source>
        <dbReference type="ARBA" id="ARBA00022771"/>
    </source>
</evidence>
<evidence type="ECO:0000256" key="5">
    <source>
        <dbReference type="PROSITE-ProRule" id="PRU00309"/>
    </source>
</evidence>
<dbReference type="OrthoDB" id="7312725at2759"/>
<keyword evidence="4 5" id="KW-0238">DNA-binding</keyword>
<keyword evidence="2 5" id="KW-0863">Zinc-finger</keyword>
<keyword evidence="3" id="KW-0862">Zinc</keyword>
<dbReference type="PANTHER" id="PTHR46927">
    <property type="entry name" value="AGAP005574-PA"/>
    <property type="match status" value="1"/>
</dbReference>
<dbReference type="GO" id="GO:0008270">
    <property type="term" value="F:zinc ion binding"/>
    <property type="evidence" value="ECO:0007669"/>
    <property type="project" value="UniProtKB-KW"/>
</dbReference>
<comment type="caution">
    <text evidence="7">The sequence shown here is derived from an EMBL/GenBank/DDBJ whole genome shotgun (WGS) entry which is preliminary data.</text>
</comment>
<feature type="domain" description="THAP-type" evidence="6">
    <location>
        <begin position="1"/>
        <end position="80"/>
    </location>
</feature>
<organism evidence="7 8">
    <name type="scientific">Aphis craccivora</name>
    <name type="common">Cowpea aphid</name>
    <dbReference type="NCBI Taxonomy" id="307492"/>
    <lineage>
        <taxon>Eukaryota</taxon>
        <taxon>Metazoa</taxon>
        <taxon>Ecdysozoa</taxon>
        <taxon>Arthropoda</taxon>
        <taxon>Hexapoda</taxon>
        <taxon>Insecta</taxon>
        <taxon>Pterygota</taxon>
        <taxon>Neoptera</taxon>
        <taxon>Paraneoptera</taxon>
        <taxon>Hemiptera</taxon>
        <taxon>Sternorrhyncha</taxon>
        <taxon>Aphidomorpha</taxon>
        <taxon>Aphidoidea</taxon>
        <taxon>Aphididae</taxon>
        <taxon>Aphidini</taxon>
        <taxon>Aphis</taxon>
        <taxon>Aphis</taxon>
    </lineage>
</organism>
<dbReference type="InterPro" id="IPR038441">
    <property type="entry name" value="THAP_Znf_sf"/>
</dbReference>
<dbReference type="Gene3D" id="6.20.210.20">
    <property type="entry name" value="THAP domain"/>
    <property type="match status" value="1"/>
</dbReference>
<dbReference type="Pfam" id="PF05485">
    <property type="entry name" value="THAP"/>
    <property type="match status" value="1"/>
</dbReference>
<dbReference type="Proteomes" id="UP000478052">
    <property type="component" value="Unassembled WGS sequence"/>
</dbReference>
<dbReference type="GO" id="GO:0003677">
    <property type="term" value="F:DNA binding"/>
    <property type="evidence" value="ECO:0007669"/>
    <property type="project" value="UniProtKB-UniRule"/>
</dbReference>
<name>A0A6G0YUK9_APHCR</name>
<dbReference type="InterPro" id="IPR052224">
    <property type="entry name" value="THAP_domain_protein"/>
</dbReference>
<evidence type="ECO:0000259" key="6">
    <source>
        <dbReference type="PROSITE" id="PS50950"/>
    </source>
</evidence>